<dbReference type="InterPro" id="IPR029063">
    <property type="entry name" value="SAM-dependent_MTases_sf"/>
</dbReference>
<dbReference type="GO" id="GO:0008168">
    <property type="term" value="F:methyltransferase activity"/>
    <property type="evidence" value="ECO:0007669"/>
    <property type="project" value="UniProtKB-KW"/>
</dbReference>
<dbReference type="SUPFAM" id="SSF53335">
    <property type="entry name" value="S-adenosyl-L-methionine-dependent methyltransferases"/>
    <property type="match status" value="1"/>
</dbReference>
<dbReference type="Proteomes" id="UP001201812">
    <property type="component" value="Unassembled WGS sequence"/>
</dbReference>
<evidence type="ECO:0000256" key="1">
    <source>
        <dbReference type="SAM" id="Phobius"/>
    </source>
</evidence>
<comment type="caution">
    <text evidence="2">The sequence shown here is derived from an EMBL/GenBank/DDBJ whole genome shotgun (WGS) entry which is preliminary data.</text>
</comment>
<keyword evidence="3" id="KW-1185">Reference proteome</keyword>
<keyword evidence="1" id="KW-0812">Transmembrane</keyword>
<organism evidence="2 3">
    <name type="scientific">Ditylenchus destructor</name>
    <dbReference type="NCBI Taxonomy" id="166010"/>
    <lineage>
        <taxon>Eukaryota</taxon>
        <taxon>Metazoa</taxon>
        <taxon>Ecdysozoa</taxon>
        <taxon>Nematoda</taxon>
        <taxon>Chromadorea</taxon>
        <taxon>Rhabditida</taxon>
        <taxon>Tylenchina</taxon>
        <taxon>Tylenchomorpha</taxon>
        <taxon>Sphaerularioidea</taxon>
        <taxon>Anguinidae</taxon>
        <taxon>Anguininae</taxon>
        <taxon>Ditylenchus</taxon>
    </lineage>
</organism>
<protein>
    <submittedName>
        <fullName evidence="2">Methyltransferase-like protein 13</fullName>
    </submittedName>
</protein>
<reference evidence="2" key="1">
    <citation type="submission" date="2022-01" db="EMBL/GenBank/DDBJ databases">
        <title>Genome Sequence Resource for Two Populations of Ditylenchus destructor, the Migratory Endoparasitic Phytonematode.</title>
        <authorList>
            <person name="Zhang H."/>
            <person name="Lin R."/>
            <person name="Xie B."/>
        </authorList>
    </citation>
    <scope>NUCLEOTIDE SEQUENCE</scope>
    <source>
        <strain evidence="2">BazhouSP</strain>
    </source>
</reference>
<evidence type="ECO:0000313" key="2">
    <source>
        <dbReference type="EMBL" id="KAI1707582.1"/>
    </source>
</evidence>
<dbReference type="EMBL" id="JAKKPZ010000040">
    <property type="protein sequence ID" value="KAI1707582.1"/>
    <property type="molecule type" value="Genomic_DNA"/>
</dbReference>
<dbReference type="AlphaFoldDB" id="A0AAD4MYE8"/>
<keyword evidence="1" id="KW-0472">Membrane</keyword>
<feature type="transmembrane region" description="Helical" evidence="1">
    <location>
        <begin position="21"/>
        <end position="44"/>
    </location>
</feature>
<sequence length="361" mass="41353">MVTSWVKWKSRALMALHTGSVRLYVTLFLSAAVLLYPFFLWYGYQEKQFLIFQTADETGATNTSKVHEVICPPNAEHCFKVEDFVTGDIYARRLMVEADEDVVLSVAELINERDEPFTRKNSRNWPIRKEHLLLGYSKVTIAQAFATGTFILGTPDSVFRTLMIGLGGAGILHYISTLPGNHEIISVDVEPAMEYIATKWFGVTASRRHQIVIQDGVDFLAGRSNWAPKFDFIVIDACHIDLEDEYELLCPAKPFVEDEVIGHIRRLLSSKGTVAVNTFVLETPENAEEVKHARVKLMDAFKRHFNNCYYADEYVNKILTCTLSLNLMMTQTFYRQIMDALPDKLKRELRFRDVQIIHDIL</sequence>
<proteinExistence type="predicted"/>
<dbReference type="GO" id="GO:0032259">
    <property type="term" value="P:methylation"/>
    <property type="evidence" value="ECO:0007669"/>
    <property type="project" value="UniProtKB-KW"/>
</dbReference>
<evidence type="ECO:0000313" key="3">
    <source>
        <dbReference type="Proteomes" id="UP001201812"/>
    </source>
</evidence>
<keyword evidence="2" id="KW-0808">Transferase</keyword>
<dbReference type="Gene3D" id="3.40.50.150">
    <property type="entry name" value="Vaccinia Virus protein VP39"/>
    <property type="match status" value="1"/>
</dbReference>
<keyword evidence="2" id="KW-0489">Methyltransferase</keyword>
<name>A0AAD4MYE8_9BILA</name>
<keyword evidence="1" id="KW-1133">Transmembrane helix</keyword>
<accession>A0AAD4MYE8</accession>
<gene>
    <name evidence="2" type="ORF">DdX_12419</name>
</gene>